<dbReference type="Proteomes" id="UP000249754">
    <property type="component" value="Unassembled WGS sequence"/>
</dbReference>
<dbReference type="PRINTS" id="PR00417">
    <property type="entry name" value="PRTPISMRASEI"/>
</dbReference>
<comment type="caution">
    <text evidence="8">Lacks conserved residue(s) required for the propagation of feature annotation.</text>
</comment>
<feature type="compositionally biased region" description="Low complexity" evidence="9">
    <location>
        <begin position="841"/>
        <end position="854"/>
    </location>
</feature>
<dbReference type="SMART" id="SM00493">
    <property type="entry name" value="TOPRIM"/>
    <property type="match status" value="1"/>
</dbReference>
<reference evidence="12 13" key="1">
    <citation type="submission" date="2018-06" db="EMBL/GenBank/DDBJ databases">
        <title>Genomic Encyclopedia of Archaeal and Bacterial Type Strains, Phase II (KMG-II): from individual species to whole genera.</title>
        <authorList>
            <person name="Goeker M."/>
        </authorList>
    </citation>
    <scope>NUCLEOTIDE SEQUENCE [LARGE SCALE GENOMIC DNA]</scope>
    <source>
        <strain evidence="12 13">DSM 14825</strain>
    </source>
</reference>
<feature type="domain" description="Topo IA-type catalytic" evidence="11">
    <location>
        <begin position="129"/>
        <end position="576"/>
    </location>
</feature>
<feature type="site" description="Interaction with DNA" evidence="8">
    <location>
        <position position="477"/>
    </location>
</feature>
<dbReference type="Pfam" id="PF01131">
    <property type="entry name" value="Topoisom_bac"/>
    <property type="match status" value="1"/>
</dbReference>
<feature type="region of interest" description="Disordered" evidence="9">
    <location>
        <begin position="833"/>
        <end position="865"/>
    </location>
</feature>
<dbReference type="Gene3D" id="1.10.460.10">
    <property type="entry name" value="Topoisomerase I, domain 2"/>
    <property type="match status" value="2"/>
</dbReference>
<gene>
    <name evidence="8" type="primary">topA</name>
    <name evidence="12" type="ORF">LY11_04314</name>
</gene>
<feature type="site" description="Interaction with DNA" evidence="8">
    <location>
        <position position="287"/>
    </location>
</feature>
<dbReference type="PROSITE" id="PS50880">
    <property type="entry name" value="TOPRIM"/>
    <property type="match status" value="1"/>
</dbReference>
<dbReference type="NCBIfam" id="TIGR01051">
    <property type="entry name" value="topA_bact"/>
    <property type="match status" value="1"/>
</dbReference>
<dbReference type="InterPro" id="IPR013826">
    <property type="entry name" value="Topo_IA_cen_sub3"/>
</dbReference>
<comment type="subunit">
    <text evidence="8">Monomer.</text>
</comment>
<evidence type="ECO:0000313" key="12">
    <source>
        <dbReference type="EMBL" id="RAJ24956.1"/>
    </source>
</evidence>
<sequence>MAKNLLIVESPAKAKTIEGYLGKDFIVKSSYGHIRDLIKGDMGIDTNNDFAQTYEVPADKKQVVAELKKLAKEAEMVWLASDEDREGEAISWHLFETLGLKENKTKRIVFHEITKPAILKAIESPRTIDYNLVNAQQARRVLDRLVGFELSPVLWKKVKPSLSAGRVQSVAVRLIVDREREVNKFNAAAAYKITARFSTGKAREFVKAELPQRFEQEAEAEKFVRDCVNAGFKISSLETKPAKRNPAAPFTTSTLQQEASRKLGFPVSRTMQVAQRLYESGKITYMRTDSVNLSETALTAAANEINSAYGQKYHQLRTYKTKSAGAQEAHEAIRPTYFDQHTVTGDSSEQRLYELIWKRAIASQMSEALFEKTTAQIAVSTRSESLVAEGEVMKFDGFLKVYLESSDDEDAEDKDNENILPPLAKGQDLSLNVMNATERFSRPPARYTEASLVKKLEELGIGRPSTYAPTISTIQNRGYVVKEDRDGRSRSFGSIILENGEVTKAIKTEITGAEKSKLFPTDIGEVVNDFLVEHFKGIVDFNFTAKVEKEFDEIAQGLQNWTKMLHAFYTPFHKEVEVTTETADRANGERLLGVDPVSGKNVYAKVGKFGPLVQIGQNDDEEKPKYASLMKSQSVGTVTLEDALEQFRLPFQLENYKDKEVAVGVGRFGPYVKWGETYISIPKNEDPLTVDQSRAIVIIEEKITADAPVAHYDELPVTKGTGRFGPFIKWNDLFINVPKAYNFDELSDSDIKELIGKKVEKEANRFIQQWTADKIAIENGRWGPFIRFGKDMLKLGKNPSTNEKYTPEELAVLSLEEVKKLIVEQVPNAFEPKATKKKAAGTKVAGTKTAAVKAPAKKKAPVKKK</sequence>
<dbReference type="InterPro" id="IPR003602">
    <property type="entry name" value="Topo_IA_DNA-bd_dom"/>
</dbReference>
<protein>
    <recommendedName>
        <fullName evidence="8">DNA topoisomerase 1</fullName>
        <ecNumber evidence="8">5.6.2.1</ecNumber>
    </recommendedName>
    <alternativeName>
        <fullName evidence="8">DNA topoisomerase I</fullName>
    </alternativeName>
</protein>
<dbReference type="GO" id="GO:0003917">
    <property type="term" value="F:DNA topoisomerase type I (single strand cut, ATP-independent) activity"/>
    <property type="evidence" value="ECO:0007669"/>
    <property type="project" value="UniProtKB-UniRule"/>
</dbReference>
<dbReference type="InterPro" id="IPR025589">
    <property type="entry name" value="Toprim_C_rpt"/>
</dbReference>
<feature type="site" description="Interaction with DNA" evidence="8">
    <location>
        <position position="140"/>
    </location>
</feature>
<feature type="site" description="Interaction with DNA" evidence="8">
    <location>
        <position position="33"/>
    </location>
</feature>
<dbReference type="SUPFAM" id="SSF56712">
    <property type="entry name" value="Prokaryotic type I DNA topoisomerase"/>
    <property type="match status" value="1"/>
</dbReference>
<dbReference type="OrthoDB" id="9804262at2"/>
<feature type="site" description="Interaction with DNA" evidence="8">
    <location>
        <position position="139"/>
    </location>
</feature>
<keyword evidence="7 8" id="KW-0413">Isomerase</keyword>
<keyword evidence="3" id="KW-0479">Metal-binding</keyword>
<dbReference type="InterPro" id="IPR005733">
    <property type="entry name" value="TopoI_bac-type"/>
</dbReference>
<feature type="site" description="Interaction with DNA" evidence="8">
    <location>
        <position position="155"/>
    </location>
</feature>
<dbReference type="InterPro" id="IPR034149">
    <property type="entry name" value="TOPRIM_TopoI"/>
</dbReference>
<dbReference type="CDD" id="cd00186">
    <property type="entry name" value="TOP1Ac"/>
    <property type="match status" value="1"/>
</dbReference>
<evidence type="ECO:0000256" key="3">
    <source>
        <dbReference type="ARBA" id="ARBA00022723"/>
    </source>
</evidence>
<dbReference type="InterPro" id="IPR006171">
    <property type="entry name" value="TOPRIM_dom"/>
</dbReference>
<dbReference type="PANTHER" id="PTHR42785">
    <property type="entry name" value="DNA TOPOISOMERASE, TYPE IA, CORE"/>
    <property type="match status" value="1"/>
</dbReference>
<dbReference type="RefSeq" id="WP_111635670.1">
    <property type="nucleotide sequence ID" value="NZ_QLLR01000029.1"/>
</dbReference>
<dbReference type="EMBL" id="QLLR01000029">
    <property type="protein sequence ID" value="RAJ24956.1"/>
    <property type="molecule type" value="Genomic_DNA"/>
</dbReference>
<name>A0A327S7L9_9SPHI</name>
<comment type="function">
    <text evidence="8">Releases the supercoiling and torsional tension of DNA, which is introduced during the DNA replication and transcription, by transiently cleaving and rejoining one strand of the DNA duplex. Introduces a single-strand break via transesterification at a target site in duplex DNA. The scissile phosphodiester is attacked by the catalytic tyrosine of the enzyme, resulting in the formation of a DNA-(5'-phosphotyrosyl)-enzyme intermediate and the expulsion of a 3'-OH DNA strand. The free DNA strand then undergoes passage around the unbroken strand, thus removing DNA supercoils. Finally, in the religation step, the DNA 3'-OH attacks the covalent intermediate to expel the active-site tyrosine and restore the DNA phosphodiester backbone.</text>
</comment>
<keyword evidence="4" id="KW-0460">Magnesium</keyword>
<feature type="region of interest" description="Interaction with DNA" evidence="8">
    <location>
        <begin position="163"/>
        <end position="168"/>
    </location>
</feature>
<dbReference type="InterPro" id="IPR013825">
    <property type="entry name" value="Topo_IA_cen_sub2"/>
</dbReference>
<dbReference type="CDD" id="cd03363">
    <property type="entry name" value="TOPRIM_TopoIA_TopoI"/>
    <property type="match status" value="1"/>
</dbReference>
<dbReference type="SMART" id="SM00437">
    <property type="entry name" value="TOP1Ac"/>
    <property type="match status" value="1"/>
</dbReference>
<feature type="domain" description="Toprim" evidence="10">
    <location>
        <begin position="3"/>
        <end position="113"/>
    </location>
</feature>
<accession>A0A327S7L9</accession>
<dbReference type="GO" id="GO:0006265">
    <property type="term" value="P:DNA topological change"/>
    <property type="evidence" value="ECO:0007669"/>
    <property type="project" value="UniProtKB-UniRule"/>
</dbReference>
<dbReference type="PANTHER" id="PTHR42785:SF1">
    <property type="entry name" value="DNA TOPOISOMERASE"/>
    <property type="match status" value="1"/>
</dbReference>
<feature type="compositionally biased region" description="Basic residues" evidence="9">
    <location>
        <begin position="855"/>
        <end position="865"/>
    </location>
</feature>
<feature type="active site" description="O-(5'-phospho-DNA)-tyrosine intermediate" evidence="8">
    <location>
        <position position="285"/>
    </location>
</feature>
<evidence type="ECO:0000259" key="11">
    <source>
        <dbReference type="PROSITE" id="PS52039"/>
    </source>
</evidence>
<dbReference type="SMART" id="SM00436">
    <property type="entry name" value="TOP1Bc"/>
    <property type="match status" value="1"/>
</dbReference>
<dbReference type="InterPro" id="IPR028612">
    <property type="entry name" value="Topoisom_1_IA"/>
</dbReference>
<evidence type="ECO:0000313" key="13">
    <source>
        <dbReference type="Proteomes" id="UP000249754"/>
    </source>
</evidence>
<dbReference type="EC" id="5.6.2.1" evidence="8"/>
<dbReference type="InterPro" id="IPR003601">
    <property type="entry name" value="Topo_IA_2"/>
</dbReference>
<dbReference type="InterPro" id="IPR023406">
    <property type="entry name" value="Topo_IA_AS"/>
</dbReference>
<dbReference type="Gene3D" id="1.10.290.10">
    <property type="entry name" value="Topoisomerase I, domain 4"/>
    <property type="match status" value="1"/>
</dbReference>
<dbReference type="AlphaFoldDB" id="A0A327S7L9"/>
<proteinExistence type="inferred from homology"/>
<dbReference type="STRING" id="188932.AY601_1322"/>
<evidence type="ECO:0000256" key="2">
    <source>
        <dbReference type="ARBA" id="ARBA00009446"/>
    </source>
</evidence>
<dbReference type="InterPro" id="IPR000380">
    <property type="entry name" value="Topo_IA"/>
</dbReference>
<evidence type="ECO:0000256" key="8">
    <source>
        <dbReference type="HAMAP-Rule" id="MF_00952"/>
    </source>
</evidence>
<dbReference type="HAMAP" id="MF_00952">
    <property type="entry name" value="Topoisom_1_prok"/>
    <property type="match status" value="1"/>
</dbReference>
<evidence type="ECO:0000256" key="5">
    <source>
        <dbReference type="ARBA" id="ARBA00023029"/>
    </source>
</evidence>
<dbReference type="Pfam" id="PF13368">
    <property type="entry name" value="Toprim_C_rpt"/>
    <property type="match status" value="2"/>
</dbReference>
<dbReference type="GO" id="GO:0003677">
    <property type="term" value="F:DNA binding"/>
    <property type="evidence" value="ECO:0007669"/>
    <property type="project" value="UniProtKB-KW"/>
</dbReference>
<dbReference type="InterPro" id="IPR013824">
    <property type="entry name" value="Topo_IA_cen_sub1"/>
</dbReference>
<feature type="site" description="Interaction with DNA" evidence="8">
    <location>
        <position position="143"/>
    </location>
</feature>
<dbReference type="Pfam" id="PF01751">
    <property type="entry name" value="Toprim"/>
    <property type="match status" value="1"/>
</dbReference>
<evidence type="ECO:0000256" key="4">
    <source>
        <dbReference type="ARBA" id="ARBA00022842"/>
    </source>
</evidence>
<dbReference type="GO" id="GO:0046872">
    <property type="term" value="F:metal ion binding"/>
    <property type="evidence" value="ECO:0007669"/>
    <property type="project" value="UniProtKB-KW"/>
</dbReference>
<keyword evidence="6 8" id="KW-0238">DNA-binding</keyword>
<evidence type="ECO:0000259" key="10">
    <source>
        <dbReference type="PROSITE" id="PS50880"/>
    </source>
</evidence>
<comment type="similarity">
    <text evidence="2 8">Belongs to the type IA topoisomerase family.</text>
</comment>
<dbReference type="InterPro" id="IPR013497">
    <property type="entry name" value="Topo_IA_cen"/>
</dbReference>
<evidence type="ECO:0000256" key="1">
    <source>
        <dbReference type="ARBA" id="ARBA00000213"/>
    </source>
</evidence>
<keyword evidence="5 8" id="KW-0799">Topoisomerase</keyword>
<dbReference type="InterPro" id="IPR023405">
    <property type="entry name" value="Topo_IA_core_domain"/>
</dbReference>
<organism evidence="12 13">
    <name type="scientific">Pedobacter cryoconitis</name>
    <dbReference type="NCBI Taxonomy" id="188932"/>
    <lineage>
        <taxon>Bacteria</taxon>
        <taxon>Pseudomonadati</taxon>
        <taxon>Bacteroidota</taxon>
        <taxon>Sphingobacteriia</taxon>
        <taxon>Sphingobacteriales</taxon>
        <taxon>Sphingobacteriaceae</taxon>
        <taxon>Pedobacter</taxon>
    </lineage>
</organism>
<evidence type="ECO:0000256" key="7">
    <source>
        <dbReference type="ARBA" id="ARBA00023235"/>
    </source>
</evidence>
<evidence type="ECO:0000256" key="9">
    <source>
        <dbReference type="SAM" id="MobiDB-lite"/>
    </source>
</evidence>
<dbReference type="Gene3D" id="2.70.20.10">
    <property type="entry name" value="Topoisomerase I, domain 3"/>
    <property type="match status" value="1"/>
</dbReference>
<dbReference type="PROSITE" id="PS00396">
    <property type="entry name" value="TOPO_IA_1"/>
    <property type="match status" value="1"/>
</dbReference>
<comment type="caution">
    <text evidence="12">The sequence shown here is derived from an EMBL/GenBank/DDBJ whole genome shotgun (WGS) entry which is preliminary data.</text>
</comment>
<evidence type="ECO:0000256" key="6">
    <source>
        <dbReference type="ARBA" id="ARBA00023125"/>
    </source>
</evidence>
<dbReference type="Gene3D" id="3.40.50.140">
    <property type="match status" value="1"/>
</dbReference>
<comment type="catalytic activity">
    <reaction evidence="1 8">
        <text>ATP-independent breakage of single-stranded DNA, followed by passage and rejoining.</text>
        <dbReference type="EC" id="5.6.2.1"/>
    </reaction>
</comment>
<dbReference type="PROSITE" id="PS52039">
    <property type="entry name" value="TOPO_IA_2"/>
    <property type="match status" value="1"/>
</dbReference>